<dbReference type="Pfam" id="PF09346">
    <property type="entry name" value="SMI1_KNR4"/>
    <property type="match status" value="1"/>
</dbReference>
<dbReference type="InterPro" id="IPR018958">
    <property type="entry name" value="Knr4/Smi1-like_dom"/>
</dbReference>
<sequence>MDNVLTILGIVTGICFAIVVAVGVLRLVDRFSVGRPITADERERRQRDFETRLACPQWDQLISHFGCNIPTTLRELYADVDSLRRESFYIVPPDAADESEHYFVAQFQPADLTTIEQACLPGDKTQFPFAIDDFGNYYFVDLTSHDLCVNYLDHDGGDLSRVADRLETFLKWPTYSESHTPE</sequence>
<reference evidence="3 4" key="1">
    <citation type="journal article" date="2016" name="Front. Microbiol.">
        <title>Fuerstia marisgermanicae gen. nov., sp. nov., an Unusual Member of the Phylum Planctomycetes from the German Wadden Sea.</title>
        <authorList>
            <person name="Kohn T."/>
            <person name="Heuer A."/>
            <person name="Jogler M."/>
            <person name="Vollmers J."/>
            <person name="Boedeker C."/>
            <person name="Bunk B."/>
            <person name="Rast P."/>
            <person name="Borchert D."/>
            <person name="Glockner I."/>
            <person name="Freese H.M."/>
            <person name="Klenk H.P."/>
            <person name="Overmann J."/>
            <person name="Kaster A.K."/>
            <person name="Rohde M."/>
            <person name="Wiegand S."/>
            <person name="Jogler C."/>
        </authorList>
    </citation>
    <scope>NUCLEOTIDE SEQUENCE [LARGE SCALE GENOMIC DNA]</scope>
    <source>
        <strain evidence="3 4">NH11</strain>
    </source>
</reference>
<protein>
    <recommendedName>
        <fullName evidence="2">Knr4/Smi1-like domain-containing protein</fullName>
    </recommendedName>
</protein>
<dbReference type="RefSeq" id="WP_077024284.1">
    <property type="nucleotide sequence ID" value="NZ_CP017641.1"/>
</dbReference>
<dbReference type="KEGG" id="fmr:Fuma_02308"/>
<organism evidence="3 4">
    <name type="scientific">Fuerstiella marisgermanici</name>
    <dbReference type="NCBI Taxonomy" id="1891926"/>
    <lineage>
        <taxon>Bacteria</taxon>
        <taxon>Pseudomonadati</taxon>
        <taxon>Planctomycetota</taxon>
        <taxon>Planctomycetia</taxon>
        <taxon>Planctomycetales</taxon>
        <taxon>Planctomycetaceae</taxon>
        <taxon>Fuerstiella</taxon>
    </lineage>
</organism>
<dbReference type="SUPFAM" id="SSF160631">
    <property type="entry name" value="SMI1/KNR4-like"/>
    <property type="match status" value="1"/>
</dbReference>
<dbReference type="OrthoDB" id="9131304at2"/>
<feature type="domain" description="Knr4/Smi1-like" evidence="2">
    <location>
        <begin position="60"/>
        <end position="171"/>
    </location>
</feature>
<accession>A0A1P8WF63</accession>
<keyword evidence="1" id="KW-0472">Membrane</keyword>
<name>A0A1P8WF63_9PLAN</name>
<gene>
    <name evidence="3" type="ORF">Fuma_02308</name>
</gene>
<dbReference type="EMBL" id="CP017641">
    <property type="protein sequence ID" value="APZ92696.1"/>
    <property type="molecule type" value="Genomic_DNA"/>
</dbReference>
<dbReference type="InterPro" id="IPR037883">
    <property type="entry name" value="Knr4/Smi1-like_sf"/>
</dbReference>
<keyword evidence="1" id="KW-0812">Transmembrane</keyword>
<evidence type="ECO:0000259" key="2">
    <source>
        <dbReference type="Pfam" id="PF09346"/>
    </source>
</evidence>
<evidence type="ECO:0000313" key="3">
    <source>
        <dbReference type="EMBL" id="APZ92696.1"/>
    </source>
</evidence>
<evidence type="ECO:0000256" key="1">
    <source>
        <dbReference type="SAM" id="Phobius"/>
    </source>
</evidence>
<dbReference type="Proteomes" id="UP000187735">
    <property type="component" value="Chromosome"/>
</dbReference>
<evidence type="ECO:0000313" key="4">
    <source>
        <dbReference type="Proteomes" id="UP000187735"/>
    </source>
</evidence>
<keyword evidence="4" id="KW-1185">Reference proteome</keyword>
<keyword evidence="1" id="KW-1133">Transmembrane helix</keyword>
<dbReference type="AlphaFoldDB" id="A0A1P8WF63"/>
<proteinExistence type="predicted"/>
<feature type="transmembrane region" description="Helical" evidence="1">
    <location>
        <begin position="6"/>
        <end position="28"/>
    </location>
</feature>